<dbReference type="OrthoDB" id="8443386at2"/>
<dbReference type="SUPFAM" id="SSF53850">
    <property type="entry name" value="Periplasmic binding protein-like II"/>
    <property type="match status" value="1"/>
</dbReference>
<keyword evidence="2" id="KW-0732">Signal</keyword>
<dbReference type="EMBL" id="FQZF01000011">
    <property type="protein sequence ID" value="SHJ27500.1"/>
    <property type="molecule type" value="Genomic_DNA"/>
</dbReference>
<dbReference type="PIRSF" id="PIRSF017082">
    <property type="entry name" value="YflP"/>
    <property type="match status" value="1"/>
</dbReference>
<sequence length="327" mass="33708">MLRRRLLATAFAIALSATGAPAQTGAQPAAFPAKPVRIIVPLAPGGSGDVLARIMAEPLGTLWGQPVVVENRPGAGGNIGAEAVARSPGDGYTLLLGTLGIHGASAIYPRLNYDPARELSPVTVLGDLPNVIVVNPAVPARTLQELVALARRQPGQISFGSAGNGSSTHLAGELFMLTAGIQMSHIPYRGSAPALNDLVAGNIQVMFENLPTIPPLVQGNAVRPLAVTSAVRAPAMPDVPTVEEAGVPGYVATAWLALSAPASVPEPLLERLNADARTVLAVPAVREKLATLGITPVGGTLAESRAFFASETEKWNRVIQAAGIRLN</sequence>
<evidence type="ECO:0000256" key="1">
    <source>
        <dbReference type="ARBA" id="ARBA00006987"/>
    </source>
</evidence>
<dbReference type="InterPro" id="IPR042100">
    <property type="entry name" value="Bug_dom1"/>
</dbReference>
<dbReference type="Gene3D" id="3.40.190.10">
    <property type="entry name" value="Periplasmic binding protein-like II"/>
    <property type="match status" value="1"/>
</dbReference>
<gene>
    <name evidence="3" type="ORF">SAMN02745194_02141</name>
</gene>
<name>A0A1M6HZ84_9PROT</name>
<dbReference type="Proteomes" id="UP000184387">
    <property type="component" value="Unassembled WGS sequence"/>
</dbReference>
<feature type="chain" id="PRO_5012229330" evidence="2">
    <location>
        <begin position="23"/>
        <end position="327"/>
    </location>
</feature>
<evidence type="ECO:0000256" key="2">
    <source>
        <dbReference type="SAM" id="SignalP"/>
    </source>
</evidence>
<keyword evidence="4" id="KW-1185">Reference proteome</keyword>
<dbReference type="PANTHER" id="PTHR42928">
    <property type="entry name" value="TRICARBOXYLATE-BINDING PROTEIN"/>
    <property type="match status" value="1"/>
</dbReference>
<organism evidence="3 4">
    <name type="scientific">Muricoccus roseus</name>
    <dbReference type="NCBI Taxonomy" id="198092"/>
    <lineage>
        <taxon>Bacteria</taxon>
        <taxon>Pseudomonadati</taxon>
        <taxon>Pseudomonadota</taxon>
        <taxon>Alphaproteobacteria</taxon>
        <taxon>Acetobacterales</taxon>
        <taxon>Roseomonadaceae</taxon>
        <taxon>Muricoccus</taxon>
    </lineage>
</organism>
<dbReference type="InterPro" id="IPR005064">
    <property type="entry name" value="BUG"/>
</dbReference>
<dbReference type="Gene3D" id="3.40.190.150">
    <property type="entry name" value="Bordetella uptake gene, domain 1"/>
    <property type="match status" value="1"/>
</dbReference>
<dbReference type="PANTHER" id="PTHR42928:SF5">
    <property type="entry name" value="BLR1237 PROTEIN"/>
    <property type="match status" value="1"/>
</dbReference>
<proteinExistence type="inferred from homology"/>
<reference evidence="3 4" key="1">
    <citation type="submission" date="2016-11" db="EMBL/GenBank/DDBJ databases">
        <authorList>
            <person name="Jaros S."/>
            <person name="Januszkiewicz K."/>
            <person name="Wedrychowicz H."/>
        </authorList>
    </citation>
    <scope>NUCLEOTIDE SEQUENCE [LARGE SCALE GENOMIC DNA]</scope>
    <source>
        <strain evidence="3 4">DSM 14916</strain>
    </source>
</reference>
<evidence type="ECO:0000313" key="3">
    <source>
        <dbReference type="EMBL" id="SHJ27500.1"/>
    </source>
</evidence>
<keyword evidence="3" id="KW-0675">Receptor</keyword>
<accession>A0A1M6HZ84</accession>
<dbReference type="Pfam" id="PF03401">
    <property type="entry name" value="TctC"/>
    <property type="match status" value="1"/>
</dbReference>
<comment type="similarity">
    <text evidence="1">Belongs to the UPF0065 (bug) family.</text>
</comment>
<evidence type="ECO:0000313" key="4">
    <source>
        <dbReference type="Proteomes" id="UP000184387"/>
    </source>
</evidence>
<dbReference type="STRING" id="198092.SAMN02745194_02141"/>
<dbReference type="CDD" id="cd13578">
    <property type="entry name" value="PBP2_Bug27"/>
    <property type="match status" value="1"/>
</dbReference>
<feature type="signal peptide" evidence="2">
    <location>
        <begin position="1"/>
        <end position="22"/>
    </location>
</feature>
<dbReference type="AlphaFoldDB" id="A0A1M6HZ84"/>
<dbReference type="RefSeq" id="WP_073134555.1">
    <property type="nucleotide sequence ID" value="NZ_FQZF01000011.1"/>
</dbReference>
<protein>
    <submittedName>
        <fullName evidence="3">Tripartite-type tricarboxylate transporter, receptor component TctC</fullName>
    </submittedName>
</protein>